<dbReference type="AlphaFoldDB" id="A0A8X6SHS7"/>
<reference evidence="2" key="1">
    <citation type="submission" date="2020-08" db="EMBL/GenBank/DDBJ databases">
        <title>Multicomponent nature underlies the extraordinary mechanical properties of spider dragline silk.</title>
        <authorList>
            <person name="Kono N."/>
            <person name="Nakamura H."/>
            <person name="Mori M."/>
            <person name="Yoshida Y."/>
            <person name="Ohtoshi R."/>
            <person name="Malay A.D."/>
            <person name="Moran D.A.P."/>
            <person name="Tomita M."/>
            <person name="Numata K."/>
            <person name="Arakawa K."/>
        </authorList>
    </citation>
    <scope>NUCLEOTIDE SEQUENCE</scope>
</reference>
<evidence type="ECO:0000313" key="3">
    <source>
        <dbReference type="Proteomes" id="UP000887159"/>
    </source>
</evidence>
<keyword evidence="3" id="KW-1185">Reference proteome</keyword>
<comment type="caution">
    <text evidence="2">The sequence shown here is derived from an EMBL/GenBank/DDBJ whole genome shotgun (WGS) entry which is preliminary data.</text>
</comment>
<accession>A0A8X6SHS7</accession>
<feature type="coiled-coil region" evidence="1">
    <location>
        <begin position="70"/>
        <end position="97"/>
    </location>
</feature>
<sequence>MKCPIVQRSSERRNVSLVGLMQYLNFGTKYEAAEITVDILRLSNKICLIRQVKIIVTRKSSSEDESLSNSSSLEEILETLEEKSSTLNEKLEKKSIQAQGPILFYYKEFLLGQDNEGEKNVVISHIKCYKTG</sequence>
<dbReference type="EMBL" id="BMAU01021325">
    <property type="protein sequence ID" value="GFY13949.1"/>
    <property type="molecule type" value="Genomic_DNA"/>
</dbReference>
<evidence type="ECO:0000313" key="2">
    <source>
        <dbReference type="EMBL" id="GFY13949.1"/>
    </source>
</evidence>
<gene>
    <name evidence="2" type="primary">AVEN_88608_1</name>
    <name evidence="2" type="ORF">TNCV_1296101</name>
</gene>
<name>A0A8X6SHS7_TRICX</name>
<keyword evidence="1" id="KW-0175">Coiled coil</keyword>
<dbReference type="Proteomes" id="UP000887159">
    <property type="component" value="Unassembled WGS sequence"/>
</dbReference>
<proteinExistence type="predicted"/>
<evidence type="ECO:0000256" key="1">
    <source>
        <dbReference type="SAM" id="Coils"/>
    </source>
</evidence>
<organism evidence="2 3">
    <name type="scientific">Trichonephila clavipes</name>
    <name type="common">Golden silk orbweaver</name>
    <name type="synonym">Nephila clavipes</name>
    <dbReference type="NCBI Taxonomy" id="2585209"/>
    <lineage>
        <taxon>Eukaryota</taxon>
        <taxon>Metazoa</taxon>
        <taxon>Ecdysozoa</taxon>
        <taxon>Arthropoda</taxon>
        <taxon>Chelicerata</taxon>
        <taxon>Arachnida</taxon>
        <taxon>Araneae</taxon>
        <taxon>Araneomorphae</taxon>
        <taxon>Entelegynae</taxon>
        <taxon>Araneoidea</taxon>
        <taxon>Nephilidae</taxon>
        <taxon>Trichonephila</taxon>
    </lineage>
</organism>
<protein>
    <submittedName>
        <fullName evidence="2">Uncharacterized protein</fullName>
    </submittedName>
</protein>